<protein>
    <submittedName>
        <fullName evidence="1">Putative phage tail protein</fullName>
    </submittedName>
</protein>
<dbReference type="PATRIC" id="fig|1415166.3.peg.1817"/>
<keyword evidence="2" id="KW-1185">Reference proteome</keyword>
<organism evidence="1 2">
    <name type="scientific">Nocardia nova SH22a</name>
    <dbReference type="NCBI Taxonomy" id="1415166"/>
    <lineage>
        <taxon>Bacteria</taxon>
        <taxon>Bacillati</taxon>
        <taxon>Actinomycetota</taxon>
        <taxon>Actinomycetes</taxon>
        <taxon>Mycobacteriales</taxon>
        <taxon>Nocardiaceae</taxon>
        <taxon>Nocardia</taxon>
    </lineage>
</organism>
<dbReference type="EMBL" id="CP006850">
    <property type="protein sequence ID" value="AHH16594.1"/>
    <property type="molecule type" value="Genomic_DNA"/>
</dbReference>
<dbReference type="STRING" id="1415166.NONO_c17940"/>
<dbReference type="eggNOG" id="ENOG5033AJ6">
    <property type="taxonomic scope" value="Bacteria"/>
</dbReference>
<dbReference type="KEGG" id="nno:NONO_c17940"/>
<evidence type="ECO:0000313" key="2">
    <source>
        <dbReference type="Proteomes" id="UP000019150"/>
    </source>
</evidence>
<dbReference type="HOGENOM" id="CLU_789488_0_0_11"/>
<name>W5TBP9_9NOCA</name>
<gene>
    <name evidence="1" type="ORF">NONO_c17940</name>
</gene>
<dbReference type="RefSeq" id="WP_025348098.1">
    <property type="nucleotide sequence ID" value="NZ_CP006850.1"/>
</dbReference>
<dbReference type="AlphaFoldDB" id="W5TBP9"/>
<reference evidence="1 2" key="1">
    <citation type="journal article" date="2014" name="Appl. Environ. Microbiol.">
        <title>Insights into the Microbial Degradation of Rubber and Gutta-Percha by Analysis of the Complete Genome of Nocardia nova SH22a.</title>
        <authorList>
            <person name="Luo Q."/>
            <person name="Hiessl S."/>
            <person name="Poehlein A."/>
            <person name="Daniel R."/>
            <person name="Steinbuchel A."/>
        </authorList>
    </citation>
    <scope>NUCLEOTIDE SEQUENCE [LARGE SCALE GENOMIC DNA]</scope>
    <source>
        <strain evidence="1">SH22a</strain>
    </source>
</reference>
<proteinExistence type="predicted"/>
<evidence type="ECO:0000313" key="1">
    <source>
        <dbReference type="EMBL" id="AHH16594.1"/>
    </source>
</evidence>
<sequence length="359" mass="36556">MSTVGEYFAATLIRGINEGIGTSDEIVQSMQGTPADGSFELPTGSKGVIGPTGLAAFPWRWEGDIADPTALAALTPTLGTAQAGKAWRVRSTNTIMYWNGSTFESFSEAIGGRGPDGVPNVLTIGTVTTGAAGADVVATITGDPPNQVIGVVLPRGVKGVKGPVGPPGPLRGASDYDDTAAPTDGAVPVWNASAAKWKAAGYPGWRGPWTVIENQAWDGSAGFSASASGISTSPNTVCILNVPAQDVAWRPFLTGGAIVRTADSGASVRVDLEARLGSAAGQIVAVGTGMPYAVDWLNRLQPQYQVSAMTPDSSVGVISAGVAAAIYLVLRRNAGSGNYTYSRTGAHAAVWAVPVTGAP</sequence>
<dbReference type="OrthoDB" id="4551208at2"/>
<accession>W5TBP9</accession>
<dbReference type="Proteomes" id="UP000019150">
    <property type="component" value="Chromosome"/>
</dbReference>